<accession>A0ABP3EEC1</accession>
<keyword evidence="1" id="KW-0597">Phosphoprotein</keyword>
<gene>
    <name evidence="3" type="ORF">GCM10009126_27060</name>
</gene>
<organism evidence="3 4">
    <name type="scientific">Rhodanobacter caeni</name>
    <dbReference type="NCBI Taxonomy" id="657654"/>
    <lineage>
        <taxon>Bacteria</taxon>
        <taxon>Pseudomonadati</taxon>
        <taxon>Pseudomonadota</taxon>
        <taxon>Gammaproteobacteria</taxon>
        <taxon>Lysobacterales</taxon>
        <taxon>Rhodanobacteraceae</taxon>
        <taxon>Rhodanobacter</taxon>
    </lineage>
</organism>
<protein>
    <submittedName>
        <fullName evidence="3">Response regulator</fullName>
    </submittedName>
</protein>
<evidence type="ECO:0000313" key="3">
    <source>
        <dbReference type="EMBL" id="GAA0260228.1"/>
    </source>
</evidence>
<comment type="caution">
    <text evidence="3">The sequence shown here is derived from an EMBL/GenBank/DDBJ whole genome shotgun (WGS) entry which is preliminary data.</text>
</comment>
<dbReference type="Gene3D" id="3.40.50.2300">
    <property type="match status" value="1"/>
</dbReference>
<evidence type="ECO:0000259" key="2">
    <source>
        <dbReference type="PROSITE" id="PS50110"/>
    </source>
</evidence>
<dbReference type="PROSITE" id="PS50110">
    <property type="entry name" value="RESPONSE_REGULATORY"/>
    <property type="match status" value="1"/>
</dbReference>
<feature type="domain" description="Response regulatory" evidence="2">
    <location>
        <begin position="17"/>
        <end position="127"/>
    </location>
</feature>
<sequence>MTAPSRTTPSPAVTPRRILLAEDEMLVAMLLEDILIDQGHALIGPLAHLDQALHAARHEALDLAILDVNLNGQEIYPVADVLLERGIPFAFSTGFGAQGLAERWQKHPTLQKPYHRDELYRMVDELTLAGALNDSASPSSGR</sequence>
<evidence type="ECO:0000256" key="1">
    <source>
        <dbReference type="PROSITE-ProRule" id="PRU00169"/>
    </source>
</evidence>
<reference evidence="4" key="1">
    <citation type="journal article" date="2019" name="Int. J. Syst. Evol. Microbiol.">
        <title>The Global Catalogue of Microorganisms (GCM) 10K type strain sequencing project: providing services to taxonomists for standard genome sequencing and annotation.</title>
        <authorList>
            <consortium name="The Broad Institute Genomics Platform"/>
            <consortium name="The Broad Institute Genome Sequencing Center for Infectious Disease"/>
            <person name="Wu L."/>
            <person name="Ma J."/>
        </authorList>
    </citation>
    <scope>NUCLEOTIDE SEQUENCE [LARGE SCALE GENOMIC DNA]</scope>
    <source>
        <strain evidence="4">JCM 16242</strain>
    </source>
</reference>
<dbReference type="SUPFAM" id="SSF52172">
    <property type="entry name" value="CheY-like"/>
    <property type="match status" value="1"/>
</dbReference>
<dbReference type="Proteomes" id="UP001500657">
    <property type="component" value="Unassembled WGS sequence"/>
</dbReference>
<name>A0ABP3EEC1_9GAMM</name>
<dbReference type="SMART" id="SM00448">
    <property type="entry name" value="REC"/>
    <property type="match status" value="1"/>
</dbReference>
<keyword evidence="4" id="KW-1185">Reference proteome</keyword>
<dbReference type="InterPro" id="IPR001789">
    <property type="entry name" value="Sig_transdc_resp-reg_receiver"/>
</dbReference>
<evidence type="ECO:0000313" key="4">
    <source>
        <dbReference type="Proteomes" id="UP001500657"/>
    </source>
</evidence>
<feature type="modified residue" description="4-aspartylphosphate" evidence="1">
    <location>
        <position position="67"/>
    </location>
</feature>
<proteinExistence type="predicted"/>
<dbReference type="RefSeq" id="WP_343883318.1">
    <property type="nucleotide sequence ID" value="NZ_BAAAFO010000004.1"/>
</dbReference>
<dbReference type="EMBL" id="BAAAFO010000004">
    <property type="protein sequence ID" value="GAA0260228.1"/>
    <property type="molecule type" value="Genomic_DNA"/>
</dbReference>
<dbReference type="InterPro" id="IPR011006">
    <property type="entry name" value="CheY-like_superfamily"/>
</dbReference>